<dbReference type="InterPro" id="IPR050312">
    <property type="entry name" value="IolE/XylAMocC-like"/>
</dbReference>
<comment type="caution">
    <text evidence="3">The sequence shown here is derived from an EMBL/GenBank/DDBJ whole genome shotgun (WGS) entry which is preliminary data.</text>
</comment>
<keyword evidence="1" id="KW-0119">Carbohydrate metabolism</keyword>
<dbReference type="PANTHER" id="PTHR12110:SF21">
    <property type="entry name" value="XYLOSE ISOMERASE-LIKE TIM BARREL DOMAIN-CONTAINING PROTEIN"/>
    <property type="match status" value="1"/>
</dbReference>
<dbReference type="Proteomes" id="UP000433493">
    <property type="component" value="Unassembled WGS sequence"/>
</dbReference>
<evidence type="ECO:0000259" key="2">
    <source>
        <dbReference type="Pfam" id="PF01261"/>
    </source>
</evidence>
<dbReference type="RefSeq" id="WP_158052502.1">
    <property type="nucleotide sequence ID" value="NZ_WBKB01000005.1"/>
</dbReference>
<dbReference type="InterPro" id="IPR013022">
    <property type="entry name" value="Xyl_isomerase-like_TIM-brl"/>
</dbReference>
<evidence type="ECO:0000313" key="4">
    <source>
        <dbReference type="Proteomes" id="UP000433493"/>
    </source>
</evidence>
<reference evidence="3 4" key="1">
    <citation type="submission" date="2019-09" db="EMBL/GenBank/DDBJ databases">
        <title>Phylogeny of genus Pseudoclavibacter and closely related genus.</title>
        <authorList>
            <person name="Li Y."/>
        </authorList>
    </citation>
    <scope>NUCLEOTIDE SEQUENCE [LARGE SCALE GENOMIC DNA]</scope>
    <source>
        <strain evidence="3 4">KCTC 13959</strain>
    </source>
</reference>
<dbReference type="Gene3D" id="3.20.20.150">
    <property type="entry name" value="Divalent-metal-dependent TIM barrel enzymes"/>
    <property type="match status" value="1"/>
</dbReference>
<evidence type="ECO:0000256" key="1">
    <source>
        <dbReference type="ARBA" id="ARBA00023277"/>
    </source>
</evidence>
<name>A0A7J5BA87_9MICO</name>
<proteinExistence type="predicted"/>
<dbReference type="AlphaFoldDB" id="A0A7J5BA87"/>
<protein>
    <submittedName>
        <fullName evidence="3">Sugar phosphate isomerase/epimerase</fullName>
    </submittedName>
</protein>
<keyword evidence="4" id="KW-1185">Reference proteome</keyword>
<dbReference type="EMBL" id="WBKB01000005">
    <property type="protein sequence ID" value="KAB1642700.1"/>
    <property type="molecule type" value="Genomic_DNA"/>
</dbReference>
<dbReference type="InterPro" id="IPR036237">
    <property type="entry name" value="Xyl_isomerase-like_sf"/>
</dbReference>
<dbReference type="OrthoDB" id="104997at2"/>
<organism evidence="3 4">
    <name type="scientific">Gulosibacter chungangensis</name>
    <dbReference type="NCBI Taxonomy" id="979746"/>
    <lineage>
        <taxon>Bacteria</taxon>
        <taxon>Bacillati</taxon>
        <taxon>Actinomycetota</taxon>
        <taxon>Actinomycetes</taxon>
        <taxon>Micrococcales</taxon>
        <taxon>Microbacteriaceae</taxon>
        <taxon>Gulosibacter</taxon>
    </lineage>
</organism>
<dbReference type="PANTHER" id="PTHR12110">
    <property type="entry name" value="HYDROXYPYRUVATE ISOMERASE"/>
    <property type="match status" value="1"/>
</dbReference>
<dbReference type="GO" id="GO:0016853">
    <property type="term" value="F:isomerase activity"/>
    <property type="evidence" value="ECO:0007669"/>
    <property type="project" value="UniProtKB-KW"/>
</dbReference>
<evidence type="ECO:0000313" key="3">
    <source>
        <dbReference type="EMBL" id="KAB1642700.1"/>
    </source>
</evidence>
<gene>
    <name evidence="3" type="ORF">F8O05_09580</name>
</gene>
<feature type="domain" description="Xylose isomerase-like TIM barrel" evidence="2">
    <location>
        <begin position="19"/>
        <end position="305"/>
    </location>
</feature>
<accession>A0A7J5BA87</accession>
<dbReference type="SUPFAM" id="SSF51658">
    <property type="entry name" value="Xylose isomerase-like"/>
    <property type="match status" value="1"/>
</dbReference>
<dbReference type="Pfam" id="PF01261">
    <property type="entry name" value="AP_endonuc_2"/>
    <property type="match status" value="1"/>
</dbReference>
<keyword evidence="3" id="KW-0413">Isomerase</keyword>
<sequence length="316" mass="34701">MQIGFLTDGLGHLPFPQALDLVSKLGLTQVEIATGNWSSAPHIDLDAVVNDPAQIASLRAQIEQRGLHIEALNASGNVLHPASGPDQDRVVRKTILLAEQLGVSKIVMMSGLPAVNPGDQVAPWITTCWPPENGHNLEKQWQAAAEYWQALVPFANDHGVTRIAVEMHADQLVYNVPTLLRLRELAGDTVGANFDPSHLMWMGAEPIESVKALKGAIHHVHAKDTKIEPLSATRSLLETNFFDRREERAWNYVTLGEGHPRGLEFWGEFCAALRTSGYDGVLSIEHEDVAYAPEEGLDLAVTRLREAMSMLEHALS</sequence>